<dbReference type="EMBL" id="LR796656">
    <property type="protein sequence ID" value="CAB4157548.1"/>
    <property type="molecule type" value="Genomic_DNA"/>
</dbReference>
<sequence>MLTKEQCQRKLFNIGIKLGVAPKLISTRLLSNDDKQDMLNGLIPDETLFVAVQCWMEAGMPDYAHGNTERYKPPPDKPMQRYRGIGKR</sequence>
<gene>
    <name evidence="2" type="ORF">UFOVP590_52</name>
    <name evidence="3" type="ORF">UFOVP685_32</name>
    <name evidence="4" type="ORF">UFOVP750_20</name>
</gene>
<reference evidence="2" key="1">
    <citation type="submission" date="2020-04" db="EMBL/GenBank/DDBJ databases">
        <authorList>
            <person name="Chiriac C."/>
            <person name="Salcher M."/>
            <person name="Ghai R."/>
            <person name="Kavagutti S V."/>
        </authorList>
    </citation>
    <scope>NUCLEOTIDE SEQUENCE</scope>
</reference>
<dbReference type="EMBL" id="LR796557">
    <property type="protein sequence ID" value="CAB4152125.1"/>
    <property type="molecule type" value="Genomic_DNA"/>
</dbReference>
<protein>
    <submittedName>
        <fullName evidence="2">Uncharacterized protein</fullName>
    </submittedName>
</protein>
<evidence type="ECO:0000313" key="2">
    <source>
        <dbReference type="EMBL" id="CAB4152125.1"/>
    </source>
</evidence>
<evidence type="ECO:0000256" key="1">
    <source>
        <dbReference type="SAM" id="MobiDB-lite"/>
    </source>
</evidence>
<feature type="region of interest" description="Disordered" evidence="1">
    <location>
        <begin position="65"/>
        <end position="88"/>
    </location>
</feature>
<proteinExistence type="predicted"/>
<evidence type="ECO:0000313" key="4">
    <source>
        <dbReference type="EMBL" id="CAB5225377.1"/>
    </source>
</evidence>
<name>A0A6J5MY05_9CAUD</name>
<organism evidence="2">
    <name type="scientific">uncultured Caudovirales phage</name>
    <dbReference type="NCBI Taxonomy" id="2100421"/>
    <lineage>
        <taxon>Viruses</taxon>
        <taxon>Duplodnaviria</taxon>
        <taxon>Heunggongvirae</taxon>
        <taxon>Uroviricota</taxon>
        <taxon>Caudoviricetes</taxon>
        <taxon>Peduoviridae</taxon>
        <taxon>Maltschvirus</taxon>
        <taxon>Maltschvirus maltsch</taxon>
    </lineage>
</organism>
<feature type="compositionally biased region" description="Basic and acidic residues" evidence="1">
    <location>
        <begin position="67"/>
        <end position="79"/>
    </location>
</feature>
<dbReference type="EMBL" id="LR798345">
    <property type="protein sequence ID" value="CAB5225377.1"/>
    <property type="molecule type" value="Genomic_DNA"/>
</dbReference>
<accession>A0A6J5MY05</accession>
<evidence type="ECO:0000313" key="3">
    <source>
        <dbReference type="EMBL" id="CAB4157548.1"/>
    </source>
</evidence>